<dbReference type="SUPFAM" id="SSF56672">
    <property type="entry name" value="DNA/RNA polymerases"/>
    <property type="match status" value="1"/>
</dbReference>
<dbReference type="OrthoDB" id="3018369at2759"/>
<dbReference type="InterPro" id="IPR043502">
    <property type="entry name" value="DNA/RNA_pol_sf"/>
</dbReference>
<protein>
    <recommendedName>
        <fullName evidence="1">Reverse transcriptase/retrotransposon-derived protein RNase H-like domain-containing protein</fullName>
    </recommendedName>
</protein>
<evidence type="ECO:0000259" key="1">
    <source>
        <dbReference type="Pfam" id="PF17919"/>
    </source>
</evidence>
<accession>A0A0B7NI05</accession>
<feature type="domain" description="Reverse transcriptase/retrotransposon-derived protein RNase H-like" evidence="1">
    <location>
        <begin position="46"/>
        <end position="145"/>
    </location>
</feature>
<dbReference type="EMBL" id="LN733528">
    <property type="protein sequence ID" value="CEP17042.1"/>
    <property type="molecule type" value="Genomic_DNA"/>
</dbReference>
<dbReference type="Pfam" id="PF17919">
    <property type="entry name" value="RT_RNaseH_2"/>
    <property type="match status" value="1"/>
</dbReference>
<dbReference type="Gene3D" id="3.30.70.270">
    <property type="match status" value="1"/>
</dbReference>
<dbReference type="InterPro" id="IPR043128">
    <property type="entry name" value="Rev_trsase/Diguanyl_cyclase"/>
</dbReference>
<dbReference type="Gene3D" id="3.10.20.370">
    <property type="match status" value="1"/>
</dbReference>
<reference evidence="2 3" key="1">
    <citation type="submission" date="2014-09" db="EMBL/GenBank/DDBJ databases">
        <authorList>
            <person name="Ellenberger Sabrina"/>
        </authorList>
    </citation>
    <scope>NUCLEOTIDE SEQUENCE [LARGE SCALE GENOMIC DNA]</scope>
    <source>
        <strain evidence="2 3">CBS 412.66</strain>
    </source>
</reference>
<evidence type="ECO:0000313" key="3">
    <source>
        <dbReference type="Proteomes" id="UP000054107"/>
    </source>
</evidence>
<proteinExistence type="predicted"/>
<gene>
    <name evidence="2" type="primary">PARPA_11331.1 scaffold 43528</name>
</gene>
<dbReference type="AlphaFoldDB" id="A0A0B7NI05"/>
<sequence>MFKKLEEAGLVVSQAKCKFNRKEITFPGHDIVAVKGIKPFQKKIDWPDACQTAFDKIKSMITSAPVLLMPDMSRPFRIECDANDYAVSAVLLQEDPNYNNVWKPLVSFISKTLSNAERIYPTEEQELLAILLFACQTWRCFVEGSFYLSSSFAILQVIK</sequence>
<dbReference type="InterPro" id="IPR041577">
    <property type="entry name" value="RT_RNaseH_2"/>
</dbReference>
<dbReference type="Proteomes" id="UP000054107">
    <property type="component" value="Unassembled WGS sequence"/>
</dbReference>
<name>A0A0B7NI05_9FUNG</name>
<dbReference type="PANTHER" id="PTHR34072">
    <property type="entry name" value="ENZYMATIC POLYPROTEIN-RELATED"/>
    <property type="match status" value="1"/>
</dbReference>
<dbReference type="PANTHER" id="PTHR34072:SF52">
    <property type="entry name" value="RIBONUCLEASE H"/>
    <property type="match status" value="1"/>
</dbReference>
<keyword evidence="3" id="KW-1185">Reference proteome</keyword>
<organism evidence="2 3">
    <name type="scientific">Parasitella parasitica</name>
    <dbReference type="NCBI Taxonomy" id="35722"/>
    <lineage>
        <taxon>Eukaryota</taxon>
        <taxon>Fungi</taxon>
        <taxon>Fungi incertae sedis</taxon>
        <taxon>Mucoromycota</taxon>
        <taxon>Mucoromycotina</taxon>
        <taxon>Mucoromycetes</taxon>
        <taxon>Mucorales</taxon>
        <taxon>Mucorineae</taxon>
        <taxon>Mucoraceae</taxon>
        <taxon>Parasitella</taxon>
    </lineage>
</organism>
<dbReference type="STRING" id="35722.A0A0B7NI05"/>
<evidence type="ECO:0000313" key="2">
    <source>
        <dbReference type="EMBL" id="CEP17042.1"/>
    </source>
</evidence>